<keyword evidence="2" id="KW-1185">Reference proteome</keyword>
<reference evidence="1 2" key="1">
    <citation type="submission" date="2022-06" db="EMBL/GenBank/DDBJ databases">
        <authorList>
            <person name="Jeon C.O."/>
        </authorList>
    </citation>
    <scope>NUCLEOTIDE SEQUENCE [LARGE SCALE GENOMIC DNA]</scope>
    <source>
        <strain evidence="1 2">KCTC 13943</strain>
    </source>
</reference>
<evidence type="ECO:0000313" key="2">
    <source>
        <dbReference type="Proteomes" id="UP001523262"/>
    </source>
</evidence>
<protein>
    <recommendedName>
        <fullName evidence="3">ImmA/IrrE family metallo-endopeptidase</fullName>
    </recommendedName>
</protein>
<dbReference type="Proteomes" id="UP001523262">
    <property type="component" value="Unassembled WGS sequence"/>
</dbReference>
<gene>
    <name evidence="1" type="ORF">NDK43_10925</name>
</gene>
<dbReference type="EMBL" id="JAMQCR010000001">
    <property type="protein sequence ID" value="MCM2532807.1"/>
    <property type="molecule type" value="Genomic_DNA"/>
</dbReference>
<organism evidence="1 2">
    <name type="scientific">Neobacillus pocheonensis</name>
    <dbReference type="NCBI Taxonomy" id="363869"/>
    <lineage>
        <taxon>Bacteria</taxon>
        <taxon>Bacillati</taxon>
        <taxon>Bacillota</taxon>
        <taxon>Bacilli</taxon>
        <taxon>Bacillales</taxon>
        <taxon>Bacillaceae</taxon>
        <taxon>Neobacillus</taxon>
    </lineage>
</organism>
<sequence>MLYIRDIEKIIENTLQEHKLNIDYEINNNLLAPMSFNVSTNTIKFNYLQVNGYIANINFKIKETDEDCVKIILYRQLGYYLAFKKNNHDLRILKYFEDEKKAEILTRIETNAWEYGRTLVPEKLVNSYDKVREIDKMLLKSY</sequence>
<evidence type="ECO:0000313" key="1">
    <source>
        <dbReference type="EMBL" id="MCM2532807.1"/>
    </source>
</evidence>
<name>A0ABT0WCP7_9BACI</name>
<accession>A0ABT0WCP7</accession>
<proteinExistence type="predicted"/>
<evidence type="ECO:0008006" key="3">
    <source>
        <dbReference type="Google" id="ProtNLM"/>
    </source>
</evidence>
<comment type="caution">
    <text evidence="1">The sequence shown here is derived from an EMBL/GenBank/DDBJ whole genome shotgun (WGS) entry which is preliminary data.</text>
</comment>